<feature type="domain" description="Schlafen AlbA-2" evidence="4">
    <location>
        <begin position="204"/>
        <end position="332"/>
    </location>
</feature>
<evidence type="ECO:0000256" key="1">
    <source>
        <dbReference type="ARBA" id="ARBA00010114"/>
    </source>
</evidence>
<evidence type="ECO:0000259" key="5">
    <source>
        <dbReference type="Pfam" id="PF09848"/>
    </source>
</evidence>
<dbReference type="Gene3D" id="3.40.50.300">
    <property type="entry name" value="P-loop containing nucleotide triphosphate hydrolases"/>
    <property type="match status" value="2"/>
</dbReference>
<dbReference type="Pfam" id="PF04326">
    <property type="entry name" value="SLFN_AlbA_2"/>
    <property type="match status" value="1"/>
</dbReference>
<dbReference type="InterPro" id="IPR018647">
    <property type="entry name" value="SLFN_3-like_DNA/RNA_helicase"/>
</dbReference>
<evidence type="ECO:0000259" key="8">
    <source>
        <dbReference type="Pfam" id="PF21026"/>
    </source>
</evidence>
<reference evidence="9" key="1">
    <citation type="submission" date="2023-06" db="EMBL/GenBank/DDBJ databases">
        <title>Reference genome for the Northern bat (Eptesicus nilssonii), a most northern bat species.</title>
        <authorList>
            <person name="Laine V.N."/>
            <person name="Pulliainen A.T."/>
            <person name="Lilley T.M."/>
        </authorList>
    </citation>
    <scope>NUCLEOTIDE SEQUENCE</scope>
    <source>
        <strain evidence="9">BLF_Eptnil</strain>
        <tissue evidence="9">Kidney</tissue>
    </source>
</reference>
<evidence type="ECO:0000259" key="7">
    <source>
        <dbReference type="Pfam" id="PF17057"/>
    </source>
</evidence>
<proteinExistence type="inferred from homology"/>
<keyword evidence="2" id="KW-0547">Nucleotide-binding</keyword>
<feature type="domain" description="UvrD-like helicase C-terminal" evidence="6">
    <location>
        <begin position="852"/>
        <end position="899"/>
    </location>
</feature>
<dbReference type="InterPro" id="IPR027417">
    <property type="entry name" value="P-loop_NTPase"/>
</dbReference>
<keyword evidence="10" id="KW-1185">Reference proteome</keyword>
<dbReference type="Pfam" id="PF09848">
    <property type="entry name" value="SLFN-g3_helicase"/>
    <property type="match status" value="1"/>
</dbReference>
<dbReference type="Gene3D" id="3.30.950.30">
    <property type="entry name" value="Schlafen, AAA domain"/>
    <property type="match status" value="1"/>
</dbReference>
<evidence type="ECO:0000313" key="9">
    <source>
        <dbReference type="EMBL" id="KAK1331080.1"/>
    </source>
</evidence>
<dbReference type="EMBL" id="JAULJE010000020">
    <property type="protein sequence ID" value="KAK1331080.1"/>
    <property type="molecule type" value="Genomic_DNA"/>
</dbReference>
<evidence type="ECO:0000313" key="10">
    <source>
        <dbReference type="Proteomes" id="UP001177744"/>
    </source>
</evidence>
<dbReference type="GO" id="GO:0000049">
    <property type="term" value="F:tRNA binding"/>
    <property type="evidence" value="ECO:0007669"/>
    <property type="project" value="TreeGrafter"/>
</dbReference>
<feature type="domain" description="Schlafen group 3-like DNA/RNA helicase" evidence="5">
    <location>
        <begin position="590"/>
        <end position="711"/>
    </location>
</feature>
<gene>
    <name evidence="9" type="ORF">QTO34_009028</name>
</gene>
<sequence length="912" mass="103799">MKKHNPSLVVESSYPDLVINVGEVTLGEGNRKKLQKTQRDQEKEKVARAACALLNSGGGVIRMEMANSDEHPVEMGLDLEESLRALIQSLDFQAFFETNQHGRCFYIFVKSWNTDFFPEDLSKPRICSLDSSLHCRSATSVLPMGSREAFSFLKTKKRNAKFCGEEPSNKIRRDAKQNFHNSNPAHLIFQRDRLEHGEILPFPESQYVEFKQFSTKHTPDRVKDMIPKYISAFANTGGGYLFIGVEDKSRKVLGCAEENIKREDLKKEIEDAINKLPCVHFCQSQCQITFTVRFLKVLAKEELKGYVCAIRVEPFCGAVFSEAPRSWMVKDGEVCCLTTEEWVDMMTDTDPELRKLSKDFESQLSLSSGPPLSRPVYSKKGLEHKEDLQQLLFSVSSEDLKFTPESLLEELYSEHEGLEELIKKQMLPFSQGILILSRSWAVDLNLQENQGVICDVLLVAQNSPPILYTILGEEDADGQLYCTRTAFTLKQKLVNMGGYTGKLCVMTKVLHLSPESNAESFEGSDSLIEYPESYYLADTKQMEALLQSLVIVLLSFRSFLSDQLGCEILNLLTVQQYEIISKNLRKTPELFIHGLPGSGKTIVAMKIMEKIKNTMGCEKNEILYVCENKPLRDFIGNKDICEAVTRKAFMKTNSNFENIQHIIIDEAQNFRTDVGDWYEKAKTITQRGKDGPGILWIFLDYFQTTHIYRSGLPDLQYQYPRENLIRVVRNAEPIANYLQKIMHKVRENPPPNITSKSLNILSEAELSRDVPGNLKIRKHKDMEQMVDYIAEKCHLLLKAGYSCKDIAVICNTVNDDYKSKLESAIRKRKRSRSSEESDLLVIESASAIMGNHIVLDSVRRFSGLERNIVFGINPRAAEPDVFYNLLLCLASRARKQLYILIPSEEMTNSASF</sequence>
<evidence type="ECO:0000256" key="2">
    <source>
        <dbReference type="ARBA" id="ARBA00022741"/>
    </source>
</evidence>
<dbReference type="InterPro" id="IPR027785">
    <property type="entry name" value="UvrD-like_helicase_C"/>
</dbReference>
<accession>A0AA40LFP6</accession>
<dbReference type="InterPro" id="IPR031450">
    <property type="entry name" value="Poxin-SLFN/SLFN_N"/>
</dbReference>
<dbReference type="InterPro" id="IPR029684">
    <property type="entry name" value="Schlafen"/>
</dbReference>
<evidence type="ECO:0000256" key="3">
    <source>
        <dbReference type="ARBA" id="ARBA00022840"/>
    </source>
</evidence>
<dbReference type="Pfam" id="PF17057">
    <property type="entry name" value="B3R"/>
    <property type="match status" value="1"/>
</dbReference>
<feature type="domain" description="Poxin-Schlafen/Schlafen-like N-terminal" evidence="7">
    <location>
        <begin position="93"/>
        <end position="202"/>
    </location>
</feature>
<comment type="caution">
    <text evidence="9">The sequence shown here is derived from an EMBL/GenBank/DDBJ whole genome shotgun (WGS) entry which is preliminary data.</text>
</comment>
<evidence type="ECO:0008006" key="11">
    <source>
        <dbReference type="Google" id="ProtNLM"/>
    </source>
</evidence>
<dbReference type="PANTHER" id="PTHR12155">
    <property type="entry name" value="SCHLAFEN"/>
    <property type="match status" value="1"/>
</dbReference>
<dbReference type="AlphaFoldDB" id="A0AA40LFP6"/>
<dbReference type="GO" id="GO:0051607">
    <property type="term" value="P:defense response to virus"/>
    <property type="evidence" value="ECO:0007669"/>
    <property type="project" value="TreeGrafter"/>
</dbReference>
<dbReference type="PANTHER" id="PTHR12155:SF43">
    <property type="entry name" value="SCHLAFEN FAMILY MEMBER 13"/>
    <property type="match status" value="1"/>
</dbReference>
<organism evidence="9 10">
    <name type="scientific">Cnephaeus nilssonii</name>
    <name type="common">Northern bat</name>
    <name type="synonym">Eptesicus nilssonii</name>
    <dbReference type="NCBI Taxonomy" id="3371016"/>
    <lineage>
        <taxon>Eukaryota</taxon>
        <taxon>Metazoa</taxon>
        <taxon>Chordata</taxon>
        <taxon>Craniata</taxon>
        <taxon>Vertebrata</taxon>
        <taxon>Euteleostomi</taxon>
        <taxon>Mammalia</taxon>
        <taxon>Eutheria</taxon>
        <taxon>Laurasiatheria</taxon>
        <taxon>Chiroptera</taxon>
        <taxon>Yangochiroptera</taxon>
        <taxon>Vespertilionidae</taxon>
        <taxon>Cnephaeus</taxon>
    </lineage>
</organism>
<keyword evidence="3" id="KW-0067">ATP-binding</keyword>
<protein>
    <recommendedName>
        <fullName evidence="11">Schlafen family member 11</fullName>
    </recommendedName>
</protein>
<dbReference type="Pfam" id="PF21026">
    <property type="entry name" value="SLFN_GTPase-like"/>
    <property type="match status" value="1"/>
</dbReference>
<dbReference type="InterPro" id="IPR038461">
    <property type="entry name" value="Schlafen_AlbA_2_dom_sf"/>
</dbReference>
<feature type="domain" description="Schlafen GTPase-like" evidence="8">
    <location>
        <begin position="399"/>
        <end position="536"/>
    </location>
</feature>
<dbReference type="GO" id="GO:0005524">
    <property type="term" value="F:ATP binding"/>
    <property type="evidence" value="ECO:0007669"/>
    <property type="project" value="UniProtKB-KW"/>
</dbReference>
<dbReference type="InterPro" id="IPR048729">
    <property type="entry name" value="SLFN_GTPase-like"/>
</dbReference>
<name>A0AA40LFP6_CNENI</name>
<dbReference type="InterPro" id="IPR007421">
    <property type="entry name" value="Schlafen_AlbA_2_dom"/>
</dbReference>
<dbReference type="Proteomes" id="UP001177744">
    <property type="component" value="Unassembled WGS sequence"/>
</dbReference>
<evidence type="ECO:0000259" key="6">
    <source>
        <dbReference type="Pfam" id="PF13538"/>
    </source>
</evidence>
<evidence type="ECO:0000259" key="4">
    <source>
        <dbReference type="Pfam" id="PF04326"/>
    </source>
</evidence>
<dbReference type="SUPFAM" id="SSF52540">
    <property type="entry name" value="P-loop containing nucleoside triphosphate hydrolases"/>
    <property type="match status" value="1"/>
</dbReference>
<dbReference type="FunFam" id="3.30.950.30:FF:000001">
    <property type="entry name" value="Schlafen family member 14"/>
    <property type="match status" value="1"/>
</dbReference>
<comment type="similarity">
    <text evidence="1">Belongs to the Schlafen family. Subgroup III subfamily.</text>
</comment>
<dbReference type="FunFam" id="3.40.50.300:FF:001322">
    <property type="entry name" value="Schlafen family member 11"/>
    <property type="match status" value="1"/>
</dbReference>
<dbReference type="Pfam" id="PF13538">
    <property type="entry name" value="UvrD_C_2"/>
    <property type="match status" value="1"/>
</dbReference>